<dbReference type="InterPro" id="IPR057326">
    <property type="entry name" value="KR_dom"/>
</dbReference>
<comment type="catalytic activity">
    <reaction evidence="13">
        <text>cortisone + NAD(+) = 17alpha-hydroxypregn-4-en-3,11,20-trione-21-al + NADH + H(+)</text>
        <dbReference type="Rhea" id="RHEA:42016"/>
        <dbReference type="ChEBI" id="CHEBI:15378"/>
        <dbReference type="ChEBI" id="CHEBI:16962"/>
        <dbReference type="ChEBI" id="CHEBI:57540"/>
        <dbReference type="ChEBI" id="CHEBI:57945"/>
        <dbReference type="ChEBI" id="CHEBI:78596"/>
    </reaction>
    <physiologicalReaction direction="left-to-right" evidence="13">
        <dbReference type="Rhea" id="RHEA:42017"/>
    </physiologicalReaction>
</comment>
<dbReference type="GO" id="GO:0047044">
    <property type="term" value="F:androstan-3-alpha,17-beta-diol dehydrogenase (NAD+) activity"/>
    <property type="evidence" value="ECO:0007669"/>
    <property type="project" value="UniProtKB-EC"/>
</dbReference>
<comment type="catalytic activity">
    <reaction evidence="11">
        <text>ursodeoxycholate + NAD(+) = 7-oxolithocholate + NADH + H(+)</text>
        <dbReference type="Rhea" id="RHEA:42028"/>
        <dbReference type="ChEBI" id="CHEBI:15378"/>
        <dbReference type="ChEBI" id="CHEBI:57540"/>
        <dbReference type="ChEBI" id="CHEBI:57945"/>
        <dbReference type="ChEBI" id="CHEBI:78604"/>
        <dbReference type="ChEBI" id="CHEBI:78605"/>
    </reaction>
    <physiologicalReaction direction="left-to-right" evidence="11">
        <dbReference type="Rhea" id="RHEA:42029"/>
    </physiologicalReaction>
</comment>
<evidence type="ECO:0000256" key="14">
    <source>
        <dbReference type="ARBA" id="ARBA00052668"/>
    </source>
</evidence>
<feature type="domain" description="Ketoreductase" evidence="21">
    <location>
        <begin position="32"/>
        <end position="234"/>
    </location>
</feature>
<name>A0ABD3MTW1_9STRA</name>
<evidence type="ECO:0000256" key="10">
    <source>
        <dbReference type="ARBA" id="ARBA00051637"/>
    </source>
</evidence>
<comment type="catalytic activity">
    <reaction evidence="8">
        <text>cortisol + NAD(+) = 11beta,17alpha-dihydroxypregn-4-ene-3,20,21-trione + NADH + H(+)</text>
        <dbReference type="Rhea" id="RHEA:42012"/>
        <dbReference type="ChEBI" id="CHEBI:15378"/>
        <dbReference type="ChEBI" id="CHEBI:17650"/>
        <dbReference type="ChEBI" id="CHEBI:57540"/>
        <dbReference type="ChEBI" id="CHEBI:57945"/>
        <dbReference type="ChEBI" id="CHEBI:78595"/>
    </reaction>
    <physiologicalReaction direction="left-to-right" evidence="8">
        <dbReference type="Rhea" id="RHEA:42013"/>
    </physiologicalReaction>
</comment>
<sequence>MLLASQAHSSCSQLQSNQQPPTTDMNMMFQNTVAIISGGVSGLGAATASHLVKHGARVVVADLPSSIEQFERLRSSIGVGDEKVLQFAETDVTSEEDVVGALNVAEREFGEQVNLAVNCAGIAPAKKTLSIKQNDDGSTTSRLHPLSDFTKTLEINVAGTFNICRLSAERMSRRCPDENGLRGLIVNTASVAAYDGQVGQVAYSASKGAVVGMTLPMARDLAGVGVRVMTIAPGLFMTPMLAGLPEKVHRDLVKLVPCPSRLGDPVEYATLVGSIVQNPYLNGEVIRLDGAIRMPP</sequence>
<dbReference type="GO" id="GO:0004303">
    <property type="term" value="F:estradiol 17-beta-dehydrogenase [NAD(P)+] activity"/>
    <property type="evidence" value="ECO:0007669"/>
    <property type="project" value="UniProtKB-EC"/>
</dbReference>
<dbReference type="PANTHER" id="PTHR43658">
    <property type="entry name" value="SHORT-CHAIN DEHYDROGENASE/REDUCTASE"/>
    <property type="match status" value="1"/>
</dbReference>
<comment type="catalytic activity">
    <reaction evidence="9">
        <text>(3S)-3-hydroxybutanoyl-CoA + NAD(+) = acetoacetyl-CoA + NADH + H(+)</text>
        <dbReference type="Rhea" id="RHEA:30799"/>
        <dbReference type="ChEBI" id="CHEBI:15378"/>
        <dbReference type="ChEBI" id="CHEBI:57286"/>
        <dbReference type="ChEBI" id="CHEBI:57316"/>
        <dbReference type="ChEBI" id="CHEBI:57540"/>
        <dbReference type="ChEBI" id="CHEBI:57945"/>
    </reaction>
    <physiologicalReaction direction="left-to-right" evidence="9">
        <dbReference type="Rhea" id="RHEA:30800"/>
    </physiologicalReaction>
    <physiologicalReaction direction="right-to-left" evidence="9">
        <dbReference type="Rhea" id="RHEA:30801"/>
    </physiologicalReaction>
</comment>
<dbReference type="PANTHER" id="PTHR43658:SF8">
    <property type="entry name" value="17-BETA-HYDROXYSTEROID DEHYDROGENASE 14-RELATED"/>
    <property type="match status" value="1"/>
</dbReference>
<keyword evidence="23" id="KW-1185">Reference proteome</keyword>
<comment type="catalytic activity">
    <reaction evidence="14">
        <text>11-dehydrocorticosterone + NAD(+) = pregn-4-ene-3,11,20,21-tetraone + NADH + H(+)</text>
        <dbReference type="Rhea" id="RHEA:42020"/>
        <dbReference type="ChEBI" id="CHEBI:15378"/>
        <dbReference type="ChEBI" id="CHEBI:57540"/>
        <dbReference type="ChEBI" id="CHEBI:57945"/>
        <dbReference type="ChEBI" id="CHEBI:78600"/>
        <dbReference type="ChEBI" id="CHEBI:78601"/>
    </reaction>
    <physiologicalReaction direction="left-to-right" evidence="14">
        <dbReference type="Rhea" id="RHEA:42021"/>
    </physiologicalReaction>
</comment>
<feature type="region of interest" description="Disordered" evidence="20">
    <location>
        <begin position="1"/>
        <end position="25"/>
    </location>
</feature>
<dbReference type="PRINTS" id="PR00081">
    <property type="entry name" value="GDHRDH"/>
</dbReference>
<evidence type="ECO:0000256" key="20">
    <source>
        <dbReference type="SAM" id="MobiDB-lite"/>
    </source>
</evidence>
<dbReference type="SMART" id="SM00822">
    <property type="entry name" value="PKS_KR"/>
    <property type="match status" value="1"/>
</dbReference>
<accession>A0ABD3MTW1</accession>
<evidence type="ECO:0000256" key="8">
    <source>
        <dbReference type="ARBA" id="ARBA00050927"/>
    </source>
</evidence>
<dbReference type="PRINTS" id="PR00080">
    <property type="entry name" value="SDRFAMILY"/>
</dbReference>
<dbReference type="Proteomes" id="UP001530400">
    <property type="component" value="Unassembled WGS sequence"/>
</dbReference>
<keyword evidence="2" id="KW-0560">Oxidoreductase</keyword>
<evidence type="ECO:0000256" key="4">
    <source>
        <dbReference type="ARBA" id="ARBA00049381"/>
    </source>
</evidence>
<dbReference type="GO" id="GO:0003857">
    <property type="term" value="F:(3S)-3-hydroxyacyl-CoA dehydrogenase (NAD+) activity"/>
    <property type="evidence" value="ECO:0007669"/>
    <property type="project" value="UniProtKB-EC"/>
</dbReference>
<dbReference type="Pfam" id="PF00106">
    <property type="entry name" value="adh_short"/>
    <property type="match status" value="1"/>
</dbReference>
<dbReference type="SUPFAM" id="SSF51735">
    <property type="entry name" value="NAD(P)-binding Rossmann-fold domains"/>
    <property type="match status" value="1"/>
</dbReference>
<evidence type="ECO:0000259" key="21">
    <source>
        <dbReference type="SMART" id="SM00822"/>
    </source>
</evidence>
<comment type="catalytic activity">
    <reaction evidence="12">
        <text>5alpha-pregnan-20beta-ol-3-one + NAD(+) = 5alpha-pregnane-3,20-dione + NADH + H(+)</text>
        <dbReference type="Rhea" id="RHEA:42008"/>
        <dbReference type="ChEBI" id="CHEBI:15378"/>
        <dbReference type="ChEBI" id="CHEBI:28952"/>
        <dbReference type="ChEBI" id="CHEBI:57540"/>
        <dbReference type="ChEBI" id="CHEBI:57945"/>
        <dbReference type="ChEBI" id="CHEBI:78594"/>
    </reaction>
    <physiologicalReaction direction="left-to-right" evidence="12">
        <dbReference type="Rhea" id="RHEA:42009"/>
    </physiologicalReaction>
</comment>
<evidence type="ECO:0000256" key="11">
    <source>
        <dbReference type="ARBA" id="ARBA00051831"/>
    </source>
</evidence>
<comment type="catalytic activity">
    <reaction evidence="7">
        <text>17beta-hydroxy-5alpha-androstan-3-one + NAD(+) = 5alpha-androstan-3,17-dione + NADH + H(+)</text>
        <dbReference type="Rhea" id="RHEA:41992"/>
        <dbReference type="ChEBI" id="CHEBI:15378"/>
        <dbReference type="ChEBI" id="CHEBI:15994"/>
        <dbReference type="ChEBI" id="CHEBI:16330"/>
        <dbReference type="ChEBI" id="CHEBI:57540"/>
        <dbReference type="ChEBI" id="CHEBI:57945"/>
    </reaction>
    <physiologicalReaction direction="left-to-right" evidence="7">
        <dbReference type="Rhea" id="RHEA:41993"/>
    </physiologicalReaction>
</comment>
<evidence type="ECO:0000256" key="3">
    <source>
        <dbReference type="ARBA" id="ARBA00024071"/>
    </source>
</evidence>
<evidence type="ECO:0000256" key="5">
    <source>
        <dbReference type="ARBA" id="ARBA00050141"/>
    </source>
</evidence>
<comment type="similarity">
    <text evidence="1 19">Belongs to the short-chain dehydrogenases/reductases (SDR) family.</text>
</comment>
<evidence type="ECO:0000256" key="7">
    <source>
        <dbReference type="ARBA" id="ARBA00050435"/>
    </source>
</evidence>
<dbReference type="InterPro" id="IPR036291">
    <property type="entry name" value="NAD(P)-bd_dom_sf"/>
</dbReference>
<organism evidence="22 23">
    <name type="scientific">Cyclotella atomus</name>
    <dbReference type="NCBI Taxonomy" id="382360"/>
    <lineage>
        <taxon>Eukaryota</taxon>
        <taxon>Sar</taxon>
        <taxon>Stramenopiles</taxon>
        <taxon>Ochrophyta</taxon>
        <taxon>Bacillariophyta</taxon>
        <taxon>Coscinodiscophyceae</taxon>
        <taxon>Thalassiosirophycidae</taxon>
        <taxon>Stephanodiscales</taxon>
        <taxon>Stephanodiscaceae</taxon>
        <taxon>Cyclotella</taxon>
    </lineage>
</organism>
<comment type="caution">
    <text evidence="22">The sequence shown here is derived from an EMBL/GenBank/DDBJ whole genome shotgun (WGS) entry which is preliminary data.</text>
</comment>
<evidence type="ECO:0000256" key="2">
    <source>
        <dbReference type="ARBA" id="ARBA00023002"/>
    </source>
</evidence>
<dbReference type="FunFam" id="3.40.50.720:FF:000215">
    <property type="entry name" value="3-hydroxyacyl-CoA dehydrogenase type-2"/>
    <property type="match status" value="1"/>
</dbReference>
<evidence type="ECO:0000256" key="18">
    <source>
        <dbReference type="ARBA" id="ARBA00082399"/>
    </source>
</evidence>
<dbReference type="EC" id="1.1.1.53" evidence="3"/>
<evidence type="ECO:0000256" key="1">
    <source>
        <dbReference type="ARBA" id="ARBA00006484"/>
    </source>
</evidence>
<dbReference type="EMBL" id="JALLPJ020001382">
    <property type="protein sequence ID" value="KAL3766619.1"/>
    <property type="molecule type" value="Genomic_DNA"/>
</dbReference>
<evidence type="ECO:0000256" key="16">
    <source>
        <dbReference type="ARBA" id="ARBA00079624"/>
    </source>
</evidence>
<dbReference type="Gene3D" id="3.40.50.720">
    <property type="entry name" value="NAD(P)-binding Rossmann-like Domain"/>
    <property type="match status" value="1"/>
</dbReference>
<comment type="catalytic activity">
    <reaction evidence="10">
        <text>3beta,7beta-dihydroxy-5beta-cholan-24-oate + NAD(+) = 3beta-hydroxy-7-oxo-5beta-cholan-24-oate + NADH + H(+)</text>
        <dbReference type="Rhea" id="RHEA:42024"/>
        <dbReference type="ChEBI" id="CHEBI:15378"/>
        <dbReference type="ChEBI" id="CHEBI:57540"/>
        <dbReference type="ChEBI" id="CHEBI:57945"/>
        <dbReference type="ChEBI" id="CHEBI:78602"/>
        <dbReference type="ChEBI" id="CHEBI:78603"/>
    </reaction>
    <physiologicalReaction direction="left-to-right" evidence="10">
        <dbReference type="Rhea" id="RHEA:42025"/>
    </physiologicalReaction>
</comment>
<comment type="catalytic activity">
    <reaction evidence="5">
        <text>a (3S)-3-hydroxyacyl-CoA + NAD(+) = a 3-oxoacyl-CoA + NADH + H(+)</text>
        <dbReference type="Rhea" id="RHEA:22432"/>
        <dbReference type="ChEBI" id="CHEBI:15378"/>
        <dbReference type="ChEBI" id="CHEBI:57318"/>
        <dbReference type="ChEBI" id="CHEBI:57540"/>
        <dbReference type="ChEBI" id="CHEBI:57945"/>
        <dbReference type="ChEBI" id="CHEBI:90726"/>
        <dbReference type="EC" id="1.1.1.35"/>
    </reaction>
    <physiologicalReaction direction="left-to-right" evidence="5">
        <dbReference type="Rhea" id="RHEA:22433"/>
    </physiologicalReaction>
    <physiologicalReaction direction="right-to-left" evidence="5">
        <dbReference type="Rhea" id="RHEA:22434"/>
    </physiologicalReaction>
</comment>
<dbReference type="AlphaFoldDB" id="A0ABD3MTW1"/>
<gene>
    <name evidence="22" type="ORF">ACHAWO_013966</name>
</gene>
<evidence type="ECO:0000256" key="17">
    <source>
        <dbReference type="ARBA" id="ARBA00082293"/>
    </source>
</evidence>
<evidence type="ECO:0000256" key="6">
    <source>
        <dbReference type="ARBA" id="ARBA00050365"/>
    </source>
</evidence>
<evidence type="ECO:0000313" key="22">
    <source>
        <dbReference type="EMBL" id="KAL3766619.1"/>
    </source>
</evidence>
<evidence type="ECO:0000256" key="13">
    <source>
        <dbReference type="ARBA" id="ARBA00052417"/>
    </source>
</evidence>
<proteinExistence type="inferred from homology"/>
<reference evidence="22 23" key="1">
    <citation type="submission" date="2024-10" db="EMBL/GenBank/DDBJ databases">
        <title>Updated reference genomes for cyclostephanoid diatoms.</title>
        <authorList>
            <person name="Roberts W.R."/>
            <person name="Alverson A.J."/>
        </authorList>
    </citation>
    <scope>NUCLEOTIDE SEQUENCE [LARGE SCALE GENOMIC DNA]</scope>
    <source>
        <strain evidence="22 23">AJA010-31</strain>
    </source>
</reference>
<comment type="catalytic activity">
    <reaction evidence="6">
        <text>5alpha-androstane-3alpha,17beta-diol + NAD(+) = 17beta-hydroxy-5alpha-androstan-3-one + NADH + H(+)</text>
        <dbReference type="Rhea" id="RHEA:42004"/>
        <dbReference type="ChEBI" id="CHEBI:15378"/>
        <dbReference type="ChEBI" id="CHEBI:16330"/>
        <dbReference type="ChEBI" id="CHEBI:36713"/>
        <dbReference type="ChEBI" id="CHEBI:57540"/>
        <dbReference type="ChEBI" id="CHEBI:57945"/>
        <dbReference type="EC" id="1.1.1.53"/>
    </reaction>
    <physiologicalReaction direction="right-to-left" evidence="6">
        <dbReference type="Rhea" id="RHEA:42006"/>
    </physiologicalReaction>
</comment>
<evidence type="ECO:0000256" key="15">
    <source>
        <dbReference type="ARBA" id="ARBA00072938"/>
    </source>
</evidence>
<comment type="catalytic activity">
    <reaction evidence="4">
        <text>17beta-estradiol + NAD(+) = estrone + NADH + H(+)</text>
        <dbReference type="Rhea" id="RHEA:24612"/>
        <dbReference type="ChEBI" id="CHEBI:15378"/>
        <dbReference type="ChEBI" id="CHEBI:16469"/>
        <dbReference type="ChEBI" id="CHEBI:17263"/>
        <dbReference type="ChEBI" id="CHEBI:57540"/>
        <dbReference type="ChEBI" id="CHEBI:57945"/>
        <dbReference type="EC" id="1.1.1.62"/>
    </reaction>
    <physiologicalReaction direction="left-to-right" evidence="4">
        <dbReference type="Rhea" id="RHEA:24613"/>
    </physiologicalReaction>
</comment>
<evidence type="ECO:0000256" key="9">
    <source>
        <dbReference type="ARBA" id="ARBA00051004"/>
    </source>
</evidence>
<evidence type="ECO:0000313" key="23">
    <source>
        <dbReference type="Proteomes" id="UP001530400"/>
    </source>
</evidence>
<dbReference type="PROSITE" id="PS00061">
    <property type="entry name" value="ADH_SHORT"/>
    <property type="match status" value="1"/>
</dbReference>
<dbReference type="InterPro" id="IPR020904">
    <property type="entry name" value="Sc_DH/Rdtase_CS"/>
</dbReference>
<protein>
    <recommendedName>
        <fullName evidence="15">3-hydroxyacyl-CoA dehydrogenase type-2</fullName>
        <ecNumber evidence="3">1.1.1.53</ecNumber>
    </recommendedName>
    <alternativeName>
        <fullName evidence="17">3-hydroxyacyl-CoA dehydrogenase type II</fullName>
    </alternativeName>
    <alternativeName>
        <fullName evidence="18">Mitochondrial ribonuclease P protein 2</fullName>
    </alternativeName>
    <alternativeName>
        <fullName evidence="16">Type II HADH</fullName>
    </alternativeName>
</protein>
<dbReference type="InterPro" id="IPR002347">
    <property type="entry name" value="SDR_fam"/>
</dbReference>
<evidence type="ECO:0000256" key="12">
    <source>
        <dbReference type="ARBA" id="ARBA00052095"/>
    </source>
</evidence>
<evidence type="ECO:0000256" key="19">
    <source>
        <dbReference type="RuleBase" id="RU000363"/>
    </source>
</evidence>